<comment type="similarity">
    <text evidence="11">Belongs to the cytochrome b561 family.</text>
</comment>
<dbReference type="PANTHER" id="PTHR30529">
    <property type="entry name" value="CYTOCHROME B561"/>
    <property type="match status" value="1"/>
</dbReference>
<keyword evidence="10 12" id="KW-0472">Membrane</keyword>
<evidence type="ECO:0000256" key="3">
    <source>
        <dbReference type="ARBA" id="ARBA00022475"/>
    </source>
</evidence>
<reference evidence="14" key="1">
    <citation type="journal article" date="2015" name="Nature">
        <title>Complex archaea that bridge the gap between prokaryotes and eukaryotes.</title>
        <authorList>
            <person name="Spang A."/>
            <person name="Saw J.H."/>
            <person name="Jorgensen S.L."/>
            <person name="Zaremba-Niedzwiedzka K."/>
            <person name="Martijn J."/>
            <person name="Lind A.E."/>
            <person name="van Eijk R."/>
            <person name="Schleper C."/>
            <person name="Guy L."/>
            <person name="Ettema T.J."/>
        </authorList>
    </citation>
    <scope>NUCLEOTIDE SEQUENCE</scope>
</reference>
<accession>A0A0F9S2P5</accession>
<comment type="caution">
    <text evidence="14">The sequence shown here is derived from an EMBL/GenBank/DDBJ whole genome shotgun (WGS) entry which is preliminary data.</text>
</comment>
<evidence type="ECO:0000256" key="11">
    <source>
        <dbReference type="ARBA" id="ARBA00037975"/>
    </source>
</evidence>
<dbReference type="InterPro" id="IPR016174">
    <property type="entry name" value="Di-haem_cyt_TM"/>
</dbReference>
<evidence type="ECO:0000256" key="2">
    <source>
        <dbReference type="ARBA" id="ARBA00022448"/>
    </source>
</evidence>
<comment type="subcellular location">
    <subcellularLocation>
        <location evidence="1">Cell membrane</location>
        <topology evidence="1">Multi-pass membrane protein</topology>
    </subcellularLocation>
</comment>
<evidence type="ECO:0000256" key="1">
    <source>
        <dbReference type="ARBA" id="ARBA00004651"/>
    </source>
</evidence>
<dbReference type="PANTHER" id="PTHR30529:SF3">
    <property type="entry name" value="CYTOCHROME B561 HOMOLOG 1"/>
    <property type="match status" value="1"/>
</dbReference>
<dbReference type="GO" id="GO:0046872">
    <property type="term" value="F:metal ion binding"/>
    <property type="evidence" value="ECO:0007669"/>
    <property type="project" value="UniProtKB-KW"/>
</dbReference>
<dbReference type="GO" id="GO:0005886">
    <property type="term" value="C:plasma membrane"/>
    <property type="evidence" value="ECO:0007669"/>
    <property type="project" value="UniProtKB-SubCell"/>
</dbReference>
<evidence type="ECO:0000256" key="6">
    <source>
        <dbReference type="ARBA" id="ARBA00022723"/>
    </source>
</evidence>
<evidence type="ECO:0000256" key="9">
    <source>
        <dbReference type="ARBA" id="ARBA00023004"/>
    </source>
</evidence>
<dbReference type="GO" id="GO:0020037">
    <property type="term" value="F:heme binding"/>
    <property type="evidence" value="ECO:0007669"/>
    <property type="project" value="TreeGrafter"/>
</dbReference>
<organism evidence="14">
    <name type="scientific">marine sediment metagenome</name>
    <dbReference type="NCBI Taxonomy" id="412755"/>
    <lineage>
        <taxon>unclassified sequences</taxon>
        <taxon>metagenomes</taxon>
        <taxon>ecological metagenomes</taxon>
    </lineage>
</organism>
<gene>
    <name evidence="14" type="ORF">LCGC14_0824480</name>
</gene>
<keyword evidence="3" id="KW-1003">Cell membrane</keyword>
<sequence length="179" mass="19786">MADTISIKTHGPDRWTRLNITLHWLIVVLIAVQYFIGGWMIDFFDGGLEGKALDGSTVVLGYLHIVIGLSVLVAVLLRLWDRFTHGRPEHSGGEPNWAVTLAKVSHIALYFLLLTMPIAGLTAWLLGNEWLGDQHILASDILLGIIALHVAGALANHFWFKTDALRNMMPGRGRTSGTR</sequence>
<keyword evidence="6" id="KW-0479">Metal-binding</keyword>
<evidence type="ECO:0000256" key="7">
    <source>
        <dbReference type="ARBA" id="ARBA00022982"/>
    </source>
</evidence>
<feature type="domain" description="Cytochrome b561 bacterial/Ni-hydrogenase" evidence="13">
    <location>
        <begin position="14"/>
        <end position="171"/>
    </location>
</feature>
<dbReference type="GO" id="GO:0022904">
    <property type="term" value="P:respiratory electron transport chain"/>
    <property type="evidence" value="ECO:0007669"/>
    <property type="project" value="InterPro"/>
</dbReference>
<feature type="transmembrane region" description="Helical" evidence="12">
    <location>
        <begin position="141"/>
        <end position="160"/>
    </location>
</feature>
<feature type="transmembrane region" description="Helical" evidence="12">
    <location>
        <begin position="107"/>
        <end position="126"/>
    </location>
</feature>
<evidence type="ECO:0000256" key="4">
    <source>
        <dbReference type="ARBA" id="ARBA00022617"/>
    </source>
</evidence>
<dbReference type="Pfam" id="PF01292">
    <property type="entry name" value="Ni_hydr_CYTB"/>
    <property type="match status" value="1"/>
</dbReference>
<feature type="transmembrane region" description="Helical" evidence="12">
    <location>
        <begin position="61"/>
        <end position="80"/>
    </location>
</feature>
<evidence type="ECO:0000256" key="8">
    <source>
        <dbReference type="ARBA" id="ARBA00022989"/>
    </source>
</evidence>
<evidence type="ECO:0000313" key="14">
    <source>
        <dbReference type="EMBL" id="KKN31391.1"/>
    </source>
</evidence>
<evidence type="ECO:0000259" key="13">
    <source>
        <dbReference type="Pfam" id="PF01292"/>
    </source>
</evidence>
<proteinExistence type="inferred from homology"/>
<dbReference type="InterPro" id="IPR052168">
    <property type="entry name" value="Cytochrome_b561_oxidase"/>
</dbReference>
<dbReference type="AlphaFoldDB" id="A0A0F9S2P5"/>
<evidence type="ECO:0000256" key="10">
    <source>
        <dbReference type="ARBA" id="ARBA00023136"/>
    </source>
</evidence>
<evidence type="ECO:0000256" key="5">
    <source>
        <dbReference type="ARBA" id="ARBA00022692"/>
    </source>
</evidence>
<protein>
    <recommendedName>
        <fullName evidence="13">Cytochrome b561 bacterial/Ni-hydrogenase domain-containing protein</fullName>
    </recommendedName>
</protein>
<evidence type="ECO:0000256" key="12">
    <source>
        <dbReference type="SAM" id="Phobius"/>
    </source>
</evidence>
<keyword evidence="9" id="KW-0408">Iron</keyword>
<dbReference type="InterPro" id="IPR011577">
    <property type="entry name" value="Cyt_b561_bac/Ni-Hgenase"/>
</dbReference>
<dbReference type="SUPFAM" id="SSF81342">
    <property type="entry name" value="Transmembrane di-heme cytochromes"/>
    <property type="match status" value="1"/>
</dbReference>
<keyword evidence="5 12" id="KW-0812">Transmembrane</keyword>
<keyword evidence="4" id="KW-0349">Heme</keyword>
<keyword evidence="7" id="KW-0249">Electron transport</keyword>
<keyword evidence="2" id="KW-0813">Transport</keyword>
<dbReference type="GO" id="GO:0009055">
    <property type="term" value="F:electron transfer activity"/>
    <property type="evidence" value="ECO:0007669"/>
    <property type="project" value="InterPro"/>
</dbReference>
<feature type="transmembrane region" description="Helical" evidence="12">
    <location>
        <begin position="21"/>
        <end position="41"/>
    </location>
</feature>
<dbReference type="EMBL" id="LAZR01002333">
    <property type="protein sequence ID" value="KKN31391.1"/>
    <property type="molecule type" value="Genomic_DNA"/>
</dbReference>
<keyword evidence="8 12" id="KW-1133">Transmembrane helix</keyword>
<name>A0A0F9S2P5_9ZZZZ</name>